<dbReference type="Gene3D" id="3.40.50.150">
    <property type="entry name" value="Vaccinia Virus protein VP39"/>
    <property type="match status" value="1"/>
</dbReference>
<organism evidence="2">
    <name type="scientific">marine metagenome</name>
    <dbReference type="NCBI Taxonomy" id="408172"/>
    <lineage>
        <taxon>unclassified sequences</taxon>
        <taxon>metagenomes</taxon>
        <taxon>ecological metagenomes</taxon>
    </lineage>
</organism>
<name>A0A382QNM0_9ZZZZ</name>
<sequence>MKLNIGCGNKRVEGYLGVDKFRCDAADYICDIENEKLPFEDNTITDIILDNVIEHFYDIPKVINELVRVSRKGTIIKIITPHFSSLSSWIDPTHIHHLSYFSFDHFEKDSVSHYMGKGIKIQHIKLSFGGGLMGLIARLIFKISPRRYEQKYCFIFRAST</sequence>
<dbReference type="InterPro" id="IPR013216">
    <property type="entry name" value="Methyltransf_11"/>
</dbReference>
<feature type="domain" description="Methyltransferase type 11" evidence="1">
    <location>
        <begin position="35"/>
        <end position="75"/>
    </location>
</feature>
<gene>
    <name evidence="2" type="ORF">METZ01_LOCUS339349</name>
</gene>
<evidence type="ECO:0000259" key="1">
    <source>
        <dbReference type="Pfam" id="PF08241"/>
    </source>
</evidence>
<accession>A0A382QNM0</accession>
<reference evidence="2" key="1">
    <citation type="submission" date="2018-05" db="EMBL/GenBank/DDBJ databases">
        <authorList>
            <person name="Lanie J.A."/>
            <person name="Ng W.-L."/>
            <person name="Kazmierczak K.M."/>
            <person name="Andrzejewski T.M."/>
            <person name="Davidsen T.M."/>
            <person name="Wayne K.J."/>
            <person name="Tettelin H."/>
            <person name="Glass J.I."/>
            <person name="Rusch D."/>
            <person name="Podicherti R."/>
            <person name="Tsui H.-C.T."/>
            <person name="Winkler M.E."/>
        </authorList>
    </citation>
    <scope>NUCLEOTIDE SEQUENCE</scope>
</reference>
<dbReference type="AlphaFoldDB" id="A0A382QNM0"/>
<dbReference type="EMBL" id="UINC01115452">
    <property type="protein sequence ID" value="SVC86495.1"/>
    <property type="molecule type" value="Genomic_DNA"/>
</dbReference>
<feature type="non-terminal residue" evidence="2">
    <location>
        <position position="160"/>
    </location>
</feature>
<evidence type="ECO:0000313" key="2">
    <source>
        <dbReference type="EMBL" id="SVC86495.1"/>
    </source>
</evidence>
<dbReference type="SUPFAM" id="SSF53335">
    <property type="entry name" value="S-adenosyl-L-methionine-dependent methyltransferases"/>
    <property type="match status" value="1"/>
</dbReference>
<protein>
    <recommendedName>
        <fullName evidence="1">Methyltransferase type 11 domain-containing protein</fullName>
    </recommendedName>
</protein>
<dbReference type="InterPro" id="IPR029063">
    <property type="entry name" value="SAM-dependent_MTases_sf"/>
</dbReference>
<dbReference type="Pfam" id="PF08241">
    <property type="entry name" value="Methyltransf_11"/>
    <property type="match status" value="1"/>
</dbReference>
<proteinExistence type="predicted"/>
<dbReference type="GO" id="GO:0008757">
    <property type="term" value="F:S-adenosylmethionine-dependent methyltransferase activity"/>
    <property type="evidence" value="ECO:0007669"/>
    <property type="project" value="InterPro"/>
</dbReference>